<feature type="transmembrane region" description="Helical" evidence="1">
    <location>
        <begin position="45"/>
        <end position="68"/>
    </location>
</feature>
<keyword evidence="1" id="KW-0472">Membrane</keyword>
<keyword evidence="3" id="KW-1185">Reference proteome</keyword>
<accession>A0ABZ0D285</accession>
<evidence type="ECO:0000313" key="3">
    <source>
        <dbReference type="Proteomes" id="UP001303946"/>
    </source>
</evidence>
<evidence type="ECO:0000313" key="2">
    <source>
        <dbReference type="EMBL" id="WOB11282.1"/>
    </source>
</evidence>
<dbReference type="Proteomes" id="UP001303946">
    <property type="component" value="Plasmid unnamed1"/>
</dbReference>
<protein>
    <submittedName>
        <fullName evidence="2">Uncharacterized protein</fullName>
    </submittedName>
</protein>
<keyword evidence="2" id="KW-0614">Plasmid</keyword>
<reference evidence="2 3" key="1">
    <citation type="submission" date="2023-10" db="EMBL/GenBank/DDBJ databases">
        <title>Bacteria for the degradation of biodegradable plastic PBAT(Polybutylene adipate terephthalate).</title>
        <authorList>
            <person name="Weon H.-Y."/>
            <person name="Yeon J."/>
        </authorList>
    </citation>
    <scope>NUCLEOTIDE SEQUENCE [LARGE SCALE GENOMIC DNA]</scope>
    <source>
        <strain evidence="2 3">SBD 7-3</strain>
        <plasmid evidence="2 3">unnamed1</plasmid>
    </source>
</reference>
<dbReference type="RefSeq" id="WP_316704502.1">
    <property type="nucleotide sequence ID" value="NZ_CP136337.1"/>
</dbReference>
<gene>
    <name evidence="2" type="ORF">RXV79_26995</name>
</gene>
<geneLocation type="plasmid" evidence="2 3">
    <name>unnamed1</name>
</geneLocation>
<proteinExistence type="predicted"/>
<keyword evidence="1" id="KW-1133">Transmembrane helix</keyword>
<keyword evidence="1" id="KW-0812">Transmembrane</keyword>
<organism evidence="2 3">
    <name type="scientific">Piscinibacter gummiphilus</name>
    <dbReference type="NCBI Taxonomy" id="946333"/>
    <lineage>
        <taxon>Bacteria</taxon>
        <taxon>Pseudomonadati</taxon>
        <taxon>Pseudomonadota</taxon>
        <taxon>Betaproteobacteria</taxon>
        <taxon>Burkholderiales</taxon>
        <taxon>Sphaerotilaceae</taxon>
        <taxon>Piscinibacter</taxon>
    </lineage>
</organism>
<evidence type="ECO:0000256" key="1">
    <source>
        <dbReference type="SAM" id="Phobius"/>
    </source>
</evidence>
<dbReference type="EMBL" id="CP136337">
    <property type="protein sequence ID" value="WOB11282.1"/>
    <property type="molecule type" value="Genomic_DNA"/>
</dbReference>
<feature type="transmembrane region" description="Helical" evidence="1">
    <location>
        <begin position="74"/>
        <end position="94"/>
    </location>
</feature>
<sequence length="170" mass="18327">MTLRLVSSTTSSGDGAPLRLRQRDLARILRAEHARVTGAASPRTALAGLGAFVGFITPIVLARLVSLLTAVPAALPAPALLCAAFAIIAGLLVWRFSKAARTNTEHLDRLLAHYDPLSKEAYRLLQAEVREAGVFPIGRVHEWASVEQSALNRAMGKGLPADREFLQKKI</sequence>
<name>A0ABZ0D285_9BURK</name>